<reference evidence="2 3" key="1">
    <citation type="submission" date="2020-07" db="EMBL/GenBank/DDBJ databases">
        <title>Sequencing the genomes of 1000 actinobacteria strains.</title>
        <authorList>
            <person name="Klenk H.-P."/>
        </authorList>
    </citation>
    <scope>NUCLEOTIDE SEQUENCE [LARGE SCALE GENOMIC DNA]</scope>
    <source>
        <strain evidence="2 3">DSM 45278</strain>
    </source>
</reference>
<dbReference type="Pfam" id="PF18029">
    <property type="entry name" value="Glyoxalase_6"/>
    <property type="match status" value="1"/>
</dbReference>
<evidence type="ECO:0000259" key="1">
    <source>
        <dbReference type="Pfam" id="PF18029"/>
    </source>
</evidence>
<dbReference type="InterPro" id="IPR041581">
    <property type="entry name" value="Glyoxalase_6"/>
</dbReference>
<comment type="caution">
    <text evidence="2">The sequence shown here is derived from an EMBL/GenBank/DDBJ whole genome shotgun (WGS) entry which is preliminary data.</text>
</comment>
<proteinExistence type="predicted"/>
<dbReference type="PANTHER" id="PTHR35908">
    <property type="entry name" value="HYPOTHETICAL FUSION PROTEIN"/>
    <property type="match status" value="1"/>
</dbReference>
<evidence type="ECO:0000313" key="3">
    <source>
        <dbReference type="Proteomes" id="UP000584931"/>
    </source>
</evidence>
<dbReference type="CDD" id="cd06587">
    <property type="entry name" value="VOC"/>
    <property type="match status" value="1"/>
</dbReference>
<dbReference type="Proteomes" id="UP000584931">
    <property type="component" value="Unassembled WGS sequence"/>
</dbReference>
<name>A0A7Y9XFW0_9ACTN</name>
<evidence type="ECO:0000313" key="2">
    <source>
        <dbReference type="EMBL" id="NYH54959.1"/>
    </source>
</evidence>
<dbReference type="RefSeq" id="WP_179811207.1">
    <property type="nucleotide sequence ID" value="NZ_JACCHL010000001.1"/>
</dbReference>
<dbReference type="SUPFAM" id="SSF54593">
    <property type="entry name" value="Glyoxalase/Bleomycin resistance protein/Dihydroxybiphenyl dioxygenase"/>
    <property type="match status" value="1"/>
</dbReference>
<dbReference type="InterPro" id="IPR029068">
    <property type="entry name" value="Glyas_Bleomycin-R_OHBP_Dase"/>
</dbReference>
<protein>
    <recommendedName>
        <fullName evidence="1">Glyoxalase-like domain-containing protein</fullName>
    </recommendedName>
</protein>
<dbReference type="AlphaFoldDB" id="A0A7Y9XFW0"/>
<accession>A0A7Y9XFW0</accession>
<organism evidence="2 3">
    <name type="scientific">Nocardiopsis sinuspersici</name>
    <dbReference type="NCBI Taxonomy" id="501010"/>
    <lineage>
        <taxon>Bacteria</taxon>
        <taxon>Bacillati</taxon>
        <taxon>Actinomycetota</taxon>
        <taxon>Actinomycetes</taxon>
        <taxon>Streptosporangiales</taxon>
        <taxon>Nocardiopsidaceae</taxon>
        <taxon>Nocardiopsis</taxon>
    </lineage>
</organism>
<dbReference type="PANTHER" id="PTHR35908:SF1">
    <property type="entry name" value="CONSERVED PROTEIN"/>
    <property type="match status" value="1"/>
</dbReference>
<dbReference type="Gene3D" id="3.10.180.10">
    <property type="entry name" value="2,3-Dihydroxybiphenyl 1,2-Dioxygenase, domain 1"/>
    <property type="match status" value="1"/>
</dbReference>
<feature type="domain" description="Glyoxalase-like" evidence="1">
    <location>
        <begin position="6"/>
        <end position="125"/>
    </location>
</feature>
<gene>
    <name evidence="2" type="ORF">HNR06_004548</name>
</gene>
<dbReference type="EMBL" id="JACCHL010000001">
    <property type="protein sequence ID" value="NYH54959.1"/>
    <property type="molecule type" value="Genomic_DNA"/>
</dbReference>
<sequence length="129" mass="14688">MAKLHDVVFDCSHPASLARFWAAALDGYEVAPYDDEEIERLRREGIEDLEDDPSVLVQSASGAVPRLFFNKVPERKKTKNRVHLDLWAEDVEAEAERLTRHGASRKARGQDWVVMADPEGNEFDILPEE</sequence>